<reference evidence="2 3" key="1">
    <citation type="submission" date="2019-05" db="EMBL/GenBank/DDBJ databases">
        <title>Emergence of the Ug99 lineage of the wheat stem rust pathogen through somatic hybridization.</title>
        <authorList>
            <person name="Li F."/>
            <person name="Upadhyaya N.M."/>
            <person name="Sperschneider J."/>
            <person name="Matny O."/>
            <person name="Nguyen-Phuc H."/>
            <person name="Mago R."/>
            <person name="Raley C."/>
            <person name="Miller M.E."/>
            <person name="Silverstein K.A.T."/>
            <person name="Henningsen E."/>
            <person name="Hirsch C.D."/>
            <person name="Visser B."/>
            <person name="Pretorius Z.A."/>
            <person name="Steffenson B.J."/>
            <person name="Schwessinger B."/>
            <person name="Dodds P.N."/>
            <person name="Figueroa M."/>
        </authorList>
    </citation>
    <scope>NUCLEOTIDE SEQUENCE [LARGE SCALE GENOMIC DNA]</scope>
    <source>
        <strain evidence="2 3">Ug99</strain>
    </source>
</reference>
<dbReference type="InterPro" id="IPR016181">
    <property type="entry name" value="Acyl_CoA_acyltransferase"/>
</dbReference>
<sequence length="322" mass="36596">MNALSPRYPYKLFPACDLSLSAPATRLHMAAPSGSIRTYQHPNDHKYLRFLIGSTILTKTAIANQTLFWSNPLVYLWTTLFTLYIALDRLNDNGQLSLLSTILIRLPFLFAPPLILLVLLNRANRTYFHSILLETLSREDLRDPLGYYDRRILKEKDAQIPSGIWVLDYDGRQLGVVAFDQNLEGYEELSSNSDSSGSATARRTVLIRHLACASDFRSAGIDEELLQHVRRLLFHPNSPCVNRIAIPILNPIDPFLKSALLNQGFRPLRITSSQKITHPSKKPFLPDSLLGLLGWPDCHSKWTRQLWILDRQSAPTDQNNHS</sequence>
<keyword evidence="1" id="KW-0472">Membrane</keyword>
<keyword evidence="1" id="KW-0812">Transmembrane</keyword>
<comment type="caution">
    <text evidence="2">The sequence shown here is derived from an EMBL/GenBank/DDBJ whole genome shotgun (WGS) entry which is preliminary data.</text>
</comment>
<feature type="transmembrane region" description="Helical" evidence="1">
    <location>
        <begin position="99"/>
        <end position="120"/>
    </location>
</feature>
<gene>
    <name evidence="2" type="ORF">PGTUg99_019753</name>
</gene>
<dbReference type="AlphaFoldDB" id="A0A5B0R720"/>
<dbReference type="Proteomes" id="UP000325313">
    <property type="component" value="Unassembled WGS sequence"/>
</dbReference>
<evidence type="ECO:0000313" key="2">
    <source>
        <dbReference type="EMBL" id="KAA1121148.1"/>
    </source>
</evidence>
<accession>A0A5B0R720</accession>
<feature type="transmembrane region" description="Helical" evidence="1">
    <location>
        <begin position="67"/>
        <end position="87"/>
    </location>
</feature>
<dbReference type="EMBL" id="VDEP01000239">
    <property type="protein sequence ID" value="KAA1121148.1"/>
    <property type="molecule type" value="Genomic_DNA"/>
</dbReference>
<evidence type="ECO:0000313" key="3">
    <source>
        <dbReference type="Proteomes" id="UP000325313"/>
    </source>
</evidence>
<protein>
    <submittedName>
        <fullName evidence="2">Uncharacterized protein</fullName>
    </submittedName>
</protein>
<keyword evidence="1" id="KW-1133">Transmembrane helix</keyword>
<evidence type="ECO:0000256" key="1">
    <source>
        <dbReference type="SAM" id="Phobius"/>
    </source>
</evidence>
<dbReference type="SUPFAM" id="SSF55729">
    <property type="entry name" value="Acyl-CoA N-acyltransferases (Nat)"/>
    <property type="match status" value="1"/>
</dbReference>
<proteinExistence type="predicted"/>
<name>A0A5B0R720_PUCGR</name>
<organism evidence="2 3">
    <name type="scientific">Puccinia graminis f. sp. tritici</name>
    <dbReference type="NCBI Taxonomy" id="56615"/>
    <lineage>
        <taxon>Eukaryota</taxon>
        <taxon>Fungi</taxon>
        <taxon>Dikarya</taxon>
        <taxon>Basidiomycota</taxon>
        <taxon>Pucciniomycotina</taxon>
        <taxon>Pucciniomycetes</taxon>
        <taxon>Pucciniales</taxon>
        <taxon>Pucciniaceae</taxon>
        <taxon>Puccinia</taxon>
    </lineage>
</organism>